<dbReference type="GO" id="GO:0005768">
    <property type="term" value="C:endosome"/>
    <property type="evidence" value="ECO:0007669"/>
    <property type="project" value="TreeGrafter"/>
</dbReference>
<evidence type="ECO:0000259" key="1">
    <source>
        <dbReference type="Pfam" id="PF04840"/>
    </source>
</evidence>
<sequence length="401" mass="45646">MFKDLTFAGLIEYLVECGEYSAAVACSKCLRVDEEEGVNRVVMHWATENVKNESLSDDLIVSQIHAKSTEFPNLSKAAIAEVAVKFKRTDLAAKLLNYESNLACQVLMLVTLGRKEKALAKAAQSRDPELIYFVILKLISSVQRLCDFDLLIRNFDLPFTLYKLYIREDNPQQLKYVFEETDDFLGQAEYHLKCCIGQSLFDVTDKIESAKMARNCFTVAKDDFFSTQTTDYLKLLTLQAEMEEKYGEMFIDCSLHETVKRLFLANEAARAEEMQKQFKISDMQFAQWKAEALAQLSKWQELEVWSKSRNFPVGIRALVELYANHGQLAEARKLLPRASQDDKVWILMKLGDFEEAAGIAVQRNDEKCLNRILSLCVVNKSPCHSAVQAMRDKCVGSKRGG</sequence>
<dbReference type="GO" id="GO:0030897">
    <property type="term" value="C:HOPS complex"/>
    <property type="evidence" value="ECO:0007669"/>
    <property type="project" value="TreeGrafter"/>
</dbReference>
<dbReference type="GO" id="GO:0016197">
    <property type="term" value="P:endosomal transport"/>
    <property type="evidence" value="ECO:0007669"/>
    <property type="project" value="TreeGrafter"/>
</dbReference>
<proteinExistence type="predicted"/>
<dbReference type="PANTHER" id="PTHR12811">
    <property type="entry name" value="VACUOLAR PROTEIN SORTING VPS16"/>
    <property type="match status" value="1"/>
</dbReference>
<dbReference type="GO" id="GO:0003779">
    <property type="term" value="F:actin binding"/>
    <property type="evidence" value="ECO:0007669"/>
    <property type="project" value="TreeGrafter"/>
</dbReference>
<dbReference type="InterPro" id="IPR016534">
    <property type="entry name" value="VPS16"/>
</dbReference>
<dbReference type="Pfam" id="PF04840">
    <property type="entry name" value="Vps16_C"/>
    <property type="match status" value="1"/>
</dbReference>
<dbReference type="GO" id="GO:0042144">
    <property type="term" value="P:vacuole fusion, non-autophagic"/>
    <property type="evidence" value="ECO:0007669"/>
    <property type="project" value="TreeGrafter"/>
</dbReference>
<dbReference type="InterPro" id="IPR038132">
    <property type="entry name" value="Vps16_C_sf"/>
</dbReference>
<keyword evidence="2" id="KW-1185">Reference proteome</keyword>
<dbReference type="WBParaSite" id="TMUE_2000009407.1">
    <property type="protein sequence ID" value="TMUE_2000009407.1"/>
    <property type="gene ID" value="WBGene00291768"/>
</dbReference>
<dbReference type="Gene3D" id="1.10.150.780">
    <property type="entry name" value="Vps16, C-terminal region"/>
    <property type="match status" value="1"/>
</dbReference>
<feature type="domain" description="Vps16 C-terminal" evidence="1">
    <location>
        <begin position="75"/>
        <end position="392"/>
    </location>
</feature>
<protein>
    <submittedName>
        <fullName evidence="3">Vps16_C domain-containing protein</fullName>
    </submittedName>
</protein>
<dbReference type="AlphaFoldDB" id="A0A5S6QR90"/>
<dbReference type="InterPro" id="IPR006925">
    <property type="entry name" value="Vps16_C"/>
</dbReference>
<dbReference type="Proteomes" id="UP000046395">
    <property type="component" value="Unassembled WGS sequence"/>
</dbReference>
<organism evidence="2 3">
    <name type="scientific">Trichuris muris</name>
    <name type="common">Mouse whipworm</name>
    <dbReference type="NCBI Taxonomy" id="70415"/>
    <lineage>
        <taxon>Eukaryota</taxon>
        <taxon>Metazoa</taxon>
        <taxon>Ecdysozoa</taxon>
        <taxon>Nematoda</taxon>
        <taxon>Enoplea</taxon>
        <taxon>Dorylaimia</taxon>
        <taxon>Trichinellida</taxon>
        <taxon>Trichuridae</taxon>
        <taxon>Trichuris</taxon>
    </lineage>
</organism>
<name>A0A5S6QR90_TRIMR</name>
<dbReference type="PANTHER" id="PTHR12811:SF0">
    <property type="entry name" value="VACUOLAR PROTEIN SORTING-ASSOCIATED PROTEIN 16 HOMOLOG"/>
    <property type="match status" value="1"/>
</dbReference>
<accession>A0A5S6QR90</accession>
<dbReference type="GO" id="GO:0005765">
    <property type="term" value="C:lysosomal membrane"/>
    <property type="evidence" value="ECO:0007669"/>
    <property type="project" value="TreeGrafter"/>
</dbReference>
<dbReference type="STRING" id="70415.A0A5S6QR90"/>
<reference evidence="3" key="1">
    <citation type="submission" date="2019-12" db="UniProtKB">
        <authorList>
            <consortium name="WormBaseParasite"/>
        </authorList>
    </citation>
    <scope>IDENTIFICATION</scope>
</reference>
<evidence type="ECO:0000313" key="2">
    <source>
        <dbReference type="Proteomes" id="UP000046395"/>
    </source>
</evidence>
<evidence type="ECO:0000313" key="3">
    <source>
        <dbReference type="WBParaSite" id="TMUE_2000009407.1"/>
    </source>
</evidence>
<dbReference type="GO" id="GO:0006886">
    <property type="term" value="P:intracellular protein transport"/>
    <property type="evidence" value="ECO:0007669"/>
    <property type="project" value="InterPro"/>
</dbReference>